<proteinExistence type="predicted"/>
<evidence type="ECO:0000256" key="1">
    <source>
        <dbReference type="SAM" id="MobiDB-lite"/>
    </source>
</evidence>
<feature type="region of interest" description="Disordered" evidence="1">
    <location>
        <begin position="1"/>
        <end position="178"/>
    </location>
</feature>
<protein>
    <submittedName>
        <fullName evidence="2">Uncharacterized protein</fullName>
    </submittedName>
</protein>
<reference evidence="2 3" key="1">
    <citation type="submission" date="2014-11" db="EMBL/GenBank/DDBJ databases">
        <authorList>
            <person name="Wibberg Daniel"/>
        </authorList>
    </citation>
    <scope>NUCLEOTIDE SEQUENCE [LARGE SCALE GENOMIC DNA]</scope>
    <source>
        <strain evidence="2">Rhizoctonia solani AG1-IB 7/3/14</strain>
    </source>
</reference>
<keyword evidence="3" id="KW-1185">Reference proteome</keyword>
<dbReference type="EMBL" id="LN679100">
    <property type="protein sequence ID" value="CEL51728.1"/>
    <property type="molecule type" value="Genomic_DNA"/>
</dbReference>
<feature type="compositionally biased region" description="Basic and acidic residues" evidence="1">
    <location>
        <begin position="126"/>
        <end position="135"/>
    </location>
</feature>
<name>A0A0B7F6A1_THACB</name>
<accession>A0A0B7F6A1</accession>
<sequence length="213" mass="24114">MPHKRAKRSTREAERKNRETLTEMAPTPVSSEPIPKGMARILGAERVQAEYHARQKKKREEEGRDRDRKGGGSTIELLPGESLREFNRRVEDVHRPLVRGALKRKNEEKGKGKKRKRDESEEDEEVKNTEPRPVREFATVSSSAPKRLNQVAQAPPVLTKGPRGSGVGKEGGKAPAVSMARKVMLERERMRAVEVYRALKASKQARNEDKKHA</sequence>
<dbReference type="STRING" id="1108050.A0A0B7F6A1"/>
<dbReference type="OrthoDB" id="5876637at2759"/>
<evidence type="ECO:0000313" key="2">
    <source>
        <dbReference type="EMBL" id="CEL51728.1"/>
    </source>
</evidence>
<feature type="compositionally biased region" description="Basic and acidic residues" evidence="1">
    <location>
        <begin position="82"/>
        <end position="95"/>
    </location>
</feature>
<dbReference type="Proteomes" id="UP000059188">
    <property type="component" value="Unassembled WGS sequence"/>
</dbReference>
<dbReference type="AlphaFoldDB" id="A0A0B7F6A1"/>
<gene>
    <name evidence="2" type="ORF">RSOLAG1IB_00263</name>
</gene>
<feature type="compositionally biased region" description="Basic and acidic residues" evidence="1">
    <location>
        <begin position="9"/>
        <end position="21"/>
    </location>
</feature>
<feature type="compositionally biased region" description="Basic and acidic residues" evidence="1">
    <location>
        <begin position="47"/>
        <end position="70"/>
    </location>
</feature>
<evidence type="ECO:0000313" key="3">
    <source>
        <dbReference type="Proteomes" id="UP000059188"/>
    </source>
</evidence>
<organism evidence="2 3">
    <name type="scientific">Thanatephorus cucumeris (strain AG1-IB / isolate 7/3/14)</name>
    <name type="common">Lettuce bottom rot fungus</name>
    <name type="synonym">Rhizoctonia solani</name>
    <dbReference type="NCBI Taxonomy" id="1108050"/>
    <lineage>
        <taxon>Eukaryota</taxon>
        <taxon>Fungi</taxon>
        <taxon>Dikarya</taxon>
        <taxon>Basidiomycota</taxon>
        <taxon>Agaricomycotina</taxon>
        <taxon>Agaricomycetes</taxon>
        <taxon>Cantharellales</taxon>
        <taxon>Ceratobasidiaceae</taxon>
        <taxon>Rhizoctonia</taxon>
        <taxon>Rhizoctonia solani AG-1</taxon>
    </lineage>
</organism>